<comment type="caution">
    <text evidence="1">The sequence shown here is derived from an EMBL/GenBank/DDBJ whole genome shotgun (WGS) entry which is preliminary data.</text>
</comment>
<dbReference type="InterPro" id="IPR036390">
    <property type="entry name" value="WH_DNA-bd_sf"/>
</dbReference>
<accession>A0ABT5R1X3</accession>
<dbReference type="Proteomes" id="UP001149400">
    <property type="component" value="Unassembled WGS sequence"/>
</dbReference>
<dbReference type="SUPFAM" id="SSF46785">
    <property type="entry name" value="Winged helix' DNA-binding domain"/>
    <property type="match status" value="1"/>
</dbReference>
<dbReference type="EMBL" id="JAJUBC010000015">
    <property type="protein sequence ID" value="MDD1794268.1"/>
    <property type="molecule type" value="Genomic_DNA"/>
</dbReference>
<organism evidence="1 2">
    <name type="scientific">Enterovibrio gelatinilyticus</name>
    <dbReference type="NCBI Taxonomy" id="2899819"/>
    <lineage>
        <taxon>Bacteria</taxon>
        <taxon>Pseudomonadati</taxon>
        <taxon>Pseudomonadota</taxon>
        <taxon>Gammaproteobacteria</taxon>
        <taxon>Vibrionales</taxon>
        <taxon>Vibrionaceae</taxon>
        <taxon>Enterovibrio</taxon>
    </lineage>
</organism>
<dbReference type="Pfam" id="PF09952">
    <property type="entry name" value="AbiEi_2"/>
    <property type="match status" value="1"/>
</dbReference>
<protein>
    <submittedName>
        <fullName evidence="1">Uncharacterized protein</fullName>
    </submittedName>
</protein>
<proteinExistence type="predicted"/>
<name>A0ABT5R1X3_9GAMM</name>
<sequence>MYAEVQSKNVFDVEAYLKLMQEEFDLPYKKFNYIHRDRETCAELARNGYPTLRLHHVPKATGHSIPLFMSTRHAFGEDKYVLVSDYINPSFAESLKQNNIQFLDKNGNAYLKQKPFYIYVRGNKNKSASSTKASNPFGRAFNNKGLQVVFVLLTASAPFDLTYRDLSERAGVSLGVVGPVLKDLEANGYIDMHYKGIVDRRGLIKAWTKNYARLINRNQTEERFTTEYEDWDSRFMSLADDALIGGEFAADKYTHYLNSRSARVYADNQTFKDIQKSLRLRRVKPGEYPLTAIEHVTPFTFIDVLRGKKSHLVHPLIVYAELLASNDARNAEVAERLYEKWLN</sequence>
<gene>
    <name evidence="1" type="ORF">LRP50_14090</name>
</gene>
<evidence type="ECO:0000313" key="1">
    <source>
        <dbReference type="EMBL" id="MDD1794268.1"/>
    </source>
</evidence>
<reference evidence="1" key="1">
    <citation type="submission" date="2021-12" db="EMBL/GenBank/DDBJ databases">
        <title>Enterovibrio ZSDZ35 sp. nov. and Enterovibrio ZSDZ42 sp. nov., isolated from coastal seawater in Qingdao.</title>
        <authorList>
            <person name="Zhang P."/>
        </authorList>
    </citation>
    <scope>NUCLEOTIDE SEQUENCE</scope>
    <source>
        <strain evidence="1">ZSDZ42</strain>
    </source>
</reference>
<keyword evidence="2" id="KW-1185">Reference proteome</keyword>
<evidence type="ECO:0000313" key="2">
    <source>
        <dbReference type="Proteomes" id="UP001149400"/>
    </source>
</evidence>
<dbReference type="RefSeq" id="WP_274165101.1">
    <property type="nucleotide sequence ID" value="NZ_JAJUBC010000015.1"/>
</dbReference>
<dbReference type="InterPro" id="IPR019238">
    <property type="entry name" value="AbiEi_2"/>
</dbReference>